<organism evidence="1 2">
    <name type="scientific">Nonomuraea rosea</name>
    <dbReference type="NCBI Taxonomy" id="638574"/>
    <lineage>
        <taxon>Bacteria</taxon>
        <taxon>Bacillati</taxon>
        <taxon>Actinomycetota</taxon>
        <taxon>Actinomycetes</taxon>
        <taxon>Streptosporangiales</taxon>
        <taxon>Streptosporangiaceae</taxon>
        <taxon>Nonomuraea</taxon>
    </lineage>
</organism>
<gene>
    <name evidence="1" type="ORF">GCM10022419_026420</name>
</gene>
<evidence type="ECO:0008006" key="3">
    <source>
        <dbReference type="Google" id="ProtNLM"/>
    </source>
</evidence>
<dbReference type="RefSeq" id="WP_345561494.1">
    <property type="nucleotide sequence ID" value="NZ_BAABDQ010000004.1"/>
</dbReference>
<sequence>MTGYRVDPGALRRESAVYEERQRNAERARDDLRAAFDRDRNTLGNDEYGAELAKQLPQIEAGLLGGLQAYVDELAGIAGGLRADAGTYEQAGGSPTGGS</sequence>
<evidence type="ECO:0000313" key="1">
    <source>
        <dbReference type="EMBL" id="GAA3544908.1"/>
    </source>
</evidence>
<dbReference type="Proteomes" id="UP001500630">
    <property type="component" value="Unassembled WGS sequence"/>
</dbReference>
<dbReference type="EMBL" id="BAABDQ010000004">
    <property type="protein sequence ID" value="GAA3544908.1"/>
    <property type="molecule type" value="Genomic_DNA"/>
</dbReference>
<name>A0ABP6W205_9ACTN</name>
<comment type="caution">
    <text evidence="1">The sequence shown here is derived from an EMBL/GenBank/DDBJ whole genome shotgun (WGS) entry which is preliminary data.</text>
</comment>
<protein>
    <recommendedName>
        <fullName evidence="3">PE domain-containing protein</fullName>
    </recommendedName>
</protein>
<keyword evidence="2" id="KW-1185">Reference proteome</keyword>
<accession>A0ABP6W205</accession>
<proteinExistence type="predicted"/>
<evidence type="ECO:0000313" key="2">
    <source>
        <dbReference type="Proteomes" id="UP001500630"/>
    </source>
</evidence>
<reference evidence="2" key="1">
    <citation type="journal article" date="2019" name="Int. J. Syst. Evol. Microbiol.">
        <title>The Global Catalogue of Microorganisms (GCM) 10K type strain sequencing project: providing services to taxonomists for standard genome sequencing and annotation.</title>
        <authorList>
            <consortium name="The Broad Institute Genomics Platform"/>
            <consortium name="The Broad Institute Genome Sequencing Center for Infectious Disease"/>
            <person name="Wu L."/>
            <person name="Ma J."/>
        </authorList>
    </citation>
    <scope>NUCLEOTIDE SEQUENCE [LARGE SCALE GENOMIC DNA]</scope>
    <source>
        <strain evidence="2">JCM 17326</strain>
    </source>
</reference>